<dbReference type="Gramene" id="OPUNC06G18890.1">
    <property type="protein sequence ID" value="OPUNC06G18890.1"/>
    <property type="gene ID" value="OPUNC06G18890"/>
</dbReference>
<evidence type="ECO:0000313" key="1">
    <source>
        <dbReference type="EnsemblPlants" id="OPUNC06G18890.1"/>
    </source>
</evidence>
<evidence type="ECO:0008006" key="3">
    <source>
        <dbReference type="Google" id="ProtNLM"/>
    </source>
</evidence>
<dbReference type="EnsemblPlants" id="OPUNC06G18890.1">
    <property type="protein sequence ID" value="OPUNC06G18890.1"/>
    <property type="gene ID" value="OPUNC06G18890"/>
</dbReference>
<sequence length="152" mass="17758">MFNIGRESKQVISAGRKCFHDLLGRSLFQDQAAFYDETITMSMLLSVVKRAKHLVWDRKDFSVEVEFPKQLKNACKVRTFTSIYNYGTVSKRLEKLPDFIQSFTCLKRTAIRDCPELSRRCTAKSGEDFHLIRHVLEIGIDMKIWKKDFTIV</sequence>
<protein>
    <recommendedName>
        <fullName evidence="3">NB-ARC domain-containing protein</fullName>
    </recommendedName>
</protein>
<name>A0A0E0LDF4_ORYPU</name>
<organism evidence="1">
    <name type="scientific">Oryza punctata</name>
    <name type="common">Red rice</name>
    <dbReference type="NCBI Taxonomy" id="4537"/>
    <lineage>
        <taxon>Eukaryota</taxon>
        <taxon>Viridiplantae</taxon>
        <taxon>Streptophyta</taxon>
        <taxon>Embryophyta</taxon>
        <taxon>Tracheophyta</taxon>
        <taxon>Spermatophyta</taxon>
        <taxon>Magnoliopsida</taxon>
        <taxon>Liliopsida</taxon>
        <taxon>Poales</taxon>
        <taxon>Poaceae</taxon>
        <taxon>BOP clade</taxon>
        <taxon>Oryzoideae</taxon>
        <taxon>Oryzeae</taxon>
        <taxon>Oryzinae</taxon>
        <taxon>Oryza</taxon>
    </lineage>
</organism>
<dbReference type="AlphaFoldDB" id="A0A0E0LDF4"/>
<proteinExistence type="predicted"/>
<keyword evidence="2" id="KW-1185">Reference proteome</keyword>
<evidence type="ECO:0000313" key="2">
    <source>
        <dbReference type="Proteomes" id="UP000026962"/>
    </source>
</evidence>
<accession>A0A0E0LDF4</accession>
<reference evidence="1" key="2">
    <citation type="submission" date="2018-05" db="EMBL/GenBank/DDBJ databases">
        <title>OpunRS2 (Oryza punctata Reference Sequence Version 2).</title>
        <authorList>
            <person name="Zhang J."/>
            <person name="Kudrna D."/>
            <person name="Lee S."/>
            <person name="Talag J."/>
            <person name="Welchert J."/>
            <person name="Wing R.A."/>
        </authorList>
    </citation>
    <scope>NUCLEOTIDE SEQUENCE [LARGE SCALE GENOMIC DNA]</scope>
</reference>
<dbReference type="STRING" id="4537.A0A0E0LDF4"/>
<reference evidence="1" key="1">
    <citation type="submission" date="2015-04" db="UniProtKB">
        <authorList>
            <consortium name="EnsemblPlants"/>
        </authorList>
    </citation>
    <scope>IDENTIFICATION</scope>
</reference>
<dbReference type="Proteomes" id="UP000026962">
    <property type="component" value="Chromosome 6"/>
</dbReference>
<dbReference type="HOGENOM" id="CLU_1725260_0_0_1"/>